<reference evidence="3 4" key="1">
    <citation type="submission" date="2019-12" db="EMBL/GenBank/DDBJ databases">
        <authorList>
            <person name="Alioto T."/>
            <person name="Alioto T."/>
            <person name="Gomez Garrido J."/>
        </authorList>
    </citation>
    <scope>NUCLEOTIDE SEQUENCE [LARGE SCALE GENOMIC DNA]</scope>
</reference>
<dbReference type="Gene3D" id="3.40.50.2000">
    <property type="entry name" value="Glycogen Phosphorylase B"/>
    <property type="match status" value="1"/>
</dbReference>
<dbReference type="AlphaFoldDB" id="A0A8S0SRL0"/>
<dbReference type="PANTHER" id="PTHR11926:SF1498">
    <property type="entry name" value="GLYCOSYLTRANSFERASE"/>
    <property type="match status" value="1"/>
</dbReference>
<proteinExistence type="inferred from homology"/>
<evidence type="ECO:0000256" key="1">
    <source>
        <dbReference type="ARBA" id="ARBA00009995"/>
    </source>
</evidence>
<dbReference type="PANTHER" id="PTHR11926">
    <property type="entry name" value="GLUCOSYL/GLUCURONOSYL TRANSFERASES"/>
    <property type="match status" value="1"/>
</dbReference>
<dbReference type="Gramene" id="OE9A074399T1">
    <property type="protein sequence ID" value="OE9A074399C1"/>
    <property type="gene ID" value="OE9A074399"/>
</dbReference>
<accession>A0A8S0SRL0</accession>
<gene>
    <name evidence="3" type="ORF">OLEA9_A074399</name>
</gene>
<evidence type="ECO:0000256" key="2">
    <source>
        <dbReference type="SAM" id="Coils"/>
    </source>
</evidence>
<evidence type="ECO:0000313" key="4">
    <source>
        <dbReference type="Proteomes" id="UP000594638"/>
    </source>
</evidence>
<comment type="similarity">
    <text evidence="1">Belongs to the UDP-glycosyltransferase family.</text>
</comment>
<name>A0A8S0SRL0_OLEEU</name>
<feature type="coiled-coil region" evidence="2">
    <location>
        <begin position="130"/>
        <end position="157"/>
    </location>
</feature>
<keyword evidence="4" id="KW-1185">Reference proteome</keyword>
<dbReference type="Proteomes" id="UP000594638">
    <property type="component" value="Unassembled WGS sequence"/>
</dbReference>
<dbReference type="SUPFAM" id="SSF53756">
    <property type="entry name" value="UDP-Glycosyltransferase/glycogen phosphorylase"/>
    <property type="match status" value="2"/>
</dbReference>
<evidence type="ECO:0000313" key="3">
    <source>
        <dbReference type="EMBL" id="CAA2994948.1"/>
    </source>
</evidence>
<dbReference type="GO" id="GO:0080044">
    <property type="term" value="F:quercetin 7-O-glucosyltransferase activity"/>
    <property type="evidence" value="ECO:0007669"/>
    <property type="project" value="TreeGrafter"/>
</dbReference>
<dbReference type="OrthoDB" id="5835829at2759"/>
<protein>
    <submittedName>
        <fullName evidence="3">7-deoxyloganetin glucosyltransferase-like</fullName>
    </submittedName>
</protein>
<organism evidence="3 4">
    <name type="scientific">Olea europaea subsp. europaea</name>
    <dbReference type="NCBI Taxonomy" id="158383"/>
    <lineage>
        <taxon>Eukaryota</taxon>
        <taxon>Viridiplantae</taxon>
        <taxon>Streptophyta</taxon>
        <taxon>Embryophyta</taxon>
        <taxon>Tracheophyta</taxon>
        <taxon>Spermatophyta</taxon>
        <taxon>Magnoliopsida</taxon>
        <taxon>eudicotyledons</taxon>
        <taxon>Gunneridae</taxon>
        <taxon>Pentapetalae</taxon>
        <taxon>asterids</taxon>
        <taxon>lamiids</taxon>
        <taxon>Lamiales</taxon>
        <taxon>Oleaceae</taxon>
        <taxon>Oleeae</taxon>
        <taxon>Olea</taxon>
    </lineage>
</organism>
<keyword evidence="2" id="KW-0175">Coiled coil</keyword>
<dbReference type="EMBL" id="CACTIH010005486">
    <property type="protein sequence ID" value="CAA2994948.1"/>
    <property type="molecule type" value="Genomic_DNA"/>
</dbReference>
<comment type="caution">
    <text evidence="3">The sequence shown here is derived from an EMBL/GenBank/DDBJ whole genome shotgun (WGS) entry which is preliminary data.</text>
</comment>
<dbReference type="GO" id="GO:0080043">
    <property type="term" value="F:quercetin 3-O-glucosyltransferase activity"/>
    <property type="evidence" value="ECO:0007669"/>
    <property type="project" value="TreeGrafter"/>
</dbReference>
<sequence length="193" mass="21727">MISPMLYAYHLQHKGPTTLAGLTDFRFETIPDGLPPSDVDATQDIPSLCESTTKTCLVPFCNLLTKLNNATPEVPPVTCKVSDGVMSFTLKAAEQFGLLEVLFCSTSVCGFLGYMQYSCVEWGMRMEIDNNVKRDEVEELVKELMDCEKEKKMKEEAMEWKKKAEEATAPVGSSFMNFEELVKLQNFKFVDCC</sequence>